<feature type="transmembrane region" description="Helical" evidence="1">
    <location>
        <begin position="210"/>
        <end position="230"/>
    </location>
</feature>
<feature type="transmembrane region" description="Helical" evidence="1">
    <location>
        <begin position="12"/>
        <end position="30"/>
    </location>
</feature>
<feature type="transmembrane region" description="Helical" evidence="1">
    <location>
        <begin position="157"/>
        <end position="178"/>
    </location>
</feature>
<reference evidence="2 3" key="1">
    <citation type="submission" date="2023-07" db="EMBL/GenBank/DDBJ databases">
        <title>Sequencing the genomes of 1000 actinobacteria strains.</title>
        <authorList>
            <person name="Klenk H.-P."/>
        </authorList>
    </citation>
    <scope>NUCLEOTIDE SEQUENCE [LARGE SCALE GENOMIC DNA]</scope>
    <source>
        <strain evidence="2 3">DSM 44711</strain>
    </source>
</reference>
<keyword evidence="1" id="KW-0472">Membrane</keyword>
<dbReference type="AlphaFoldDB" id="A0AAE3ZHX4"/>
<name>A0AAE3ZHX4_9ACTN</name>
<dbReference type="Proteomes" id="UP001183629">
    <property type="component" value="Unassembled WGS sequence"/>
</dbReference>
<proteinExistence type="predicted"/>
<gene>
    <name evidence="2" type="ORF">J2S44_000522</name>
</gene>
<feature type="transmembrane region" description="Helical" evidence="1">
    <location>
        <begin position="237"/>
        <end position="257"/>
    </location>
</feature>
<accession>A0AAE3ZHX4</accession>
<feature type="transmembrane region" description="Helical" evidence="1">
    <location>
        <begin position="91"/>
        <end position="109"/>
    </location>
</feature>
<evidence type="ECO:0000256" key="1">
    <source>
        <dbReference type="SAM" id="Phobius"/>
    </source>
</evidence>
<comment type="caution">
    <text evidence="2">The sequence shown here is derived from an EMBL/GenBank/DDBJ whole genome shotgun (WGS) entry which is preliminary data.</text>
</comment>
<feature type="transmembrane region" description="Helical" evidence="1">
    <location>
        <begin position="129"/>
        <end position="150"/>
    </location>
</feature>
<keyword evidence="1" id="KW-0812">Transmembrane</keyword>
<evidence type="ECO:0000313" key="2">
    <source>
        <dbReference type="EMBL" id="MDR7320272.1"/>
    </source>
</evidence>
<keyword evidence="1" id="KW-1133">Transmembrane helix</keyword>
<feature type="transmembrane region" description="Helical" evidence="1">
    <location>
        <begin position="50"/>
        <end position="68"/>
    </location>
</feature>
<dbReference type="RefSeq" id="WP_310408696.1">
    <property type="nucleotide sequence ID" value="NZ_JAVDYC010000001.1"/>
</dbReference>
<dbReference type="EMBL" id="JAVDYC010000001">
    <property type="protein sequence ID" value="MDR7320272.1"/>
    <property type="molecule type" value="Genomic_DNA"/>
</dbReference>
<sequence>MTIRPALLELRRTLLPWLVAAMLFASWAMTSDGMDPRWPGLVNATVLGHRAALVLLWPLALTAGVWIGRRDGAAGTTELIGVTSRGPRSRLAPRAALLGAGLAAVYLAALAETLGRAVLDAETYWPAGWPWSLLTGALGVAAAGLLGLALGRLLPSLWTVPAALVLSTGSLVTLEVLAQDRSSRAFALLPSYLPDDGTAGEFVRFSAATVAGQTIWFGALGAAGFLFYALPSRPRPAALLPGTAVLAAGLAGALLVLPPAGRATAVDAGATAQVCADGTPRVCVTRAYARTLPELTGPAREALTALSRLPNAPVALVQDEHAFGVRTAQDPSTVRVRLTVDGTGALVTGGTTLVEDLLDGAGTLRCEDYTTSGADVRQRAARAVAAFWLLGRPAPPTSYTDAERVATARAWDALHGLPPAEQVSRVAALREAGLRCRGDLFEILTGAA</sequence>
<evidence type="ECO:0000313" key="3">
    <source>
        <dbReference type="Proteomes" id="UP001183629"/>
    </source>
</evidence>
<keyword evidence="3" id="KW-1185">Reference proteome</keyword>
<protein>
    <submittedName>
        <fullName evidence="2">Uncharacterized protein</fullName>
    </submittedName>
</protein>
<organism evidence="2 3">
    <name type="scientific">Catenuloplanes niger</name>
    <dbReference type="NCBI Taxonomy" id="587534"/>
    <lineage>
        <taxon>Bacteria</taxon>
        <taxon>Bacillati</taxon>
        <taxon>Actinomycetota</taxon>
        <taxon>Actinomycetes</taxon>
        <taxon>Micromonosporales</taxon>
        <taxon>Micromonosporaceae</taxon>
        <taxon>Catenuloplanes</taxon>
    </lineage>
</organism>